<organism evidence="2 3">
    <name type="scientific">Plenodomus tracheiphilus IPT5</name>
    <dbReference type="NCBI Taxonomy" id="1408161"/>
    <lineage>
        <taxon>Eukaryota</taxon>
        <taxon>Fungi</taxon>
        <taxon>Dikarya</taxon>
        <taxon>Ascomycota</taxon>
        <taxon>Pezizomycotina</taxon>
        <taxon>Dothideomycetes</taxon>
        <taxon>Pleosporomycetidae</taxon>
        <taxon>Pleosporales</taxon>
        <taxon>Pleosporineae</taxon>
        <taxon>Leptosphaeriaceae</taxon>
        <taxon>Plenodomus</taxon>
    </lineage>
</organism>
<feature type="region of interest" description="Disordered" evidence="1">
    <location>
        <begin position="1"/>
        <end position="28"/>
    </location>
</feature>
<reference evidence="2" key="1">
    <citation type="submission" date="2020-01" db="EMBL/GenBank/DDBJ databases">
        <authorList>
            <consortium name="DOE Joint Genome Institute"/>
            <person name="Haridas S."/>
            <person name="Albert R."/>
            <person name="Binder M."/>
            <person name="Bloem J."/>
            <person name="Labutti K."/>
            <person name="Salamov A."/>
            <person name="Andreopoulos B."/>
            <person name="Baker S.E."/>
            <person name="Barry K."/>
            <person name="Bills G."/>
            <person name="Bluhm B.H."/>
            <person name="Cannon C."/>
            <person name="Castanera R."/>
            <person name="Culley D.E."/>
            <person name="Daum C."/>
            <person name="Ezra D."/>
            <person name="Gonzalez J.B."/>
            <person name="Henrissat B."/>
            <person name="Kuo A."/>
            <person name="Liang C."/>
            <person name="Lipzen A."/>
            <person name="Lutzoni F."/>
            <person name="Magnuson J."/>
            <person name="Mondo S."/>
            <person name="Nolan M."/>
            <person name="Ohm R."/>
            <person name="Pangilinan J."/>
            <person name="Park H.-J."/>
            <person name="Ramirez L."/>
            <person name="Alfaro M."/>
            <person name="Sun H."/>
            <person name="Tritt A."/>
            <person name="Yoshinaga Y."/>
            <person name="Zwiers L.-H."/>
            <person name="Turgeon B.G."/>
            <person name="Goodwin S.B."/>
            <person name="Spatafora J.W."/>
            <person name="Crous P.W."/>
            <person name="Grigoriev I.V."/>
        </authorList>
    </citation>
    <scope>NUCLEOTIDE SEQUENCE</scope>
    <source>
        <strain evidence="2">IPT5</strain>
    </source>
</reference>
<keyword evidence="3" id="KW-1185">Reference proteome</keyword>
<sequence length="292" mass="32624">MNAKDKTYQPHHTKNFRNELPRRQHAQKNSVPALAINPTQGLILQRNRRKTTKDGALVSAGSARADVVTHTVSFSVPDVAYPDISAYQSPLPTPRLQYNKDDLRNLHNPNVPPEHGTSSPWKLSQVRKTPLTDHRPFSTRPSRASQGIPTLQFLVDRDPGPVADSGGQDVLTERFVKLRLPREYQVRIVDTNSAGCAVVSGYGWMVRTNLHMPGTASTTGTCTMFERLWVVRRSHAISGNMCLPELIKVNSEQSKTLHVLVLRMTMTEQEVRRLARGRRCSVAIIGGVRGLR</sequence>
<gene>
    <name evidence="2" type="ORF">T440DRAFT_5497</name>
</gene>
<protein>
    <submittedName>
        <fullName evidence="2">Uncharacterized protein</fullName>
    </submittedName>
</protein>
<evidence type="ECO:0000256" key="1">
    <source>
        <dbReference type="SAM" id="MobiDB-lite"/>
    </source>
</evidence>
<accession>A0A6A7BQL4</accession>
<dbReference type="Proteomes" id="UP000799423">
    <property type="component" value="Unassembled WGS sequence"/>
</dbReference>
<feature type="region of interest" description="Disordered" evidence="1">
    <location>
        <begin position="105"/>
        <end position="144"/>
    </location>
</feature>
<evidence type="ECO:0000313" key="2">
    <source>
        <dbReference type="EMBL" id="KAF2856668.1"/>
    </source>
</evidence>
<dbReference type="AlphaFoldDB" id="A0A6A7BQL4"/>
<proteinExistence type="predicted"/>
<evidence type="ECO:0000313" key="3">
    <source>
        <dbReference type="Proteomes" id="UP000799423"/>
    </source>
</evidence>
<name>A0A6A7BQL4_9PLEO</name>
<dbReference type="EMBL" id="MU006288">
    <property type="protein sequence ID" value="KAF2856668.1"/>
    <property type="molecule type" value="Genomic_DNA"/>
</dbReference>